<gene>
    <name evidence="1" type="ORF">L198_08088</name>
</gene>
<evidence type="ECO:0000313" key="2">
    <source>
        <dbReference type="Proteomes" id="UP000094819"/>
    </source>
</evidence>
<dbReference type="GeneID" id="30197299"/>
<protein>
    <submittedName>
        <fullName evidence="1">Uncharacterized protein</fullName>
    </submittedName>
</protein>
<dbReference type="EMBL" id="AWGH01000052">
    <property type="protein sequence ID" value="ODN76404.1"/>
    <property type="molecule type" value="Genomic_DNA"/>
</dbReference>
<keyword evidence="2" id="KW-1185">Reference proteome</keyword>
<name>A0A1E3HJ86_9TREE</name>
<dbReference type="Proteomes" id="UP000094819">
    <property type="component" value="Unassembled WGS sequence"/>
</dbReference>
<dbReference type="RefSeq" id="XP_019027961.1">
    <property type="nucleotide sequence ID" value="XM_019180060.1"/>
</dbReference>
<evidence type="ECO:0000313" key="1">
    <source>
        <dbReference type="EMBL" id="ODN76404.1"/>
    </source>
</evidence>
<dbReference type="AlphaFoldDB" id="A0A1E3HJ86"/>
<proteinExistence type="predicted"/>
<accession>A0A1E3HJ86</accession>
<sequence>MPDDTPIMHGRSTDAALQRRLQALPPELLLVIIHWLCLSPTIDTLCPKLKADNVEAFYGELSDRRRDRQYEDHHRKIEFYFHRQVVPTYEVELNDYIHLTPFLSKLFLLKHVKTLAIGDDSTLDETFRVASHYPDYLRYVRRCIFKTPEIKKRLEAALFQEVEDVEIEIEDITEMKLQWASTLSSKYIFPKLKNLILHLYSDFPVGTLDYRVLVKTLRVCHLQTLAIHGLPPDSCARFSADMGEEGAKVIEFHPC</sequence>
<organism evidence="1 2">
    <name type="scientific">Cryptococcus wingfieldii CBS 7118</name>
    <dbReference type="NCBI Taxonomy" id="1295528"/>
    <lineage>
        <taxon>Eukaryota</taxon>
        <taxon>Fungi</taxon>
        <taxon>Dikarya</taxon>
        <taxon>Basidiomycota</taxon>
        <taxon>Agaricomycotina</taxon>
        <taxon>Tremellomycetes</taxon>
        <taxon>Tremellales</taxon>
        <taxon>Cryptococcaceae</taxon>
        <taxon>Cryptococcus</taxon>
    </lineage>
</organism>
<reference evidence="1 2" key="1">
    <citation type="submission" date="2016-06" db="EMBL/GenBank/DDBJ databases">
        <title>Evolution of pathogenesis and genome organization in the Tremellales.</title>
        <authorList>
            <person name="Cuomo C."/>
            <person name="Litvintseva A."/>
            <person name="Heitman J."/>
            <person name="Chen Y."/>
            <person name="Sun S."/>
            <person name="Springer D."/>
            <person name="Dromer F."/>
            <person name="Young S."/>
            <person name="Zeng Q."/>
            <person name="Chapman S."/>
            <person name="Gujja S."/>
            <person name="Saif S."/>
            <person name="Birren B."/>
        </authorList>
    </citation>
    <scope>NUCLEOTIDE SEQUENCE [LARGE SCALE GENOMIC DNA]</scope>
    <source>
        <strain evidence="1 2">CBS 7118</strain>
    </source>
</reference>
<comment type="caution">
    <text evidence="1">The sequence shown here is derived from an EMBL/GenBank/DDBJ whole genome shotgun (WGS) entry which is preliminary data.</text>
</comment>